<accession>A0A1W5N0A0</accession>
<feature type="transmembrane region" description="Helical" evidence="1">
    <location>
        <begin position="46"/>
        <end position="67"/>
    </location>
</feature>
<dbReference type="Proteomes" id="UP000223496">
    <property type="component" value="Segment"/>
</dbReference>
<name>A0A1W5N0A0_9CAUD</name>
<sequence length="68" mass="7896">MIALIVIGIILYLVVGVYCAARFSWCFGVSHNGYHTQKTLLLKHTIFPLIVLFWPFFGIWLIFALFFD</sequence>
<evidence type="ECO:0000313" key="3">
    <source>
        <dbReference type="Proteomes" id="UP000223496"/>
    </source>
</evidence>
<reference evidence="2 3" key="1">
    <citation type="journal article" date="2017" name="Int. J. Food Microbiol.">
        <title>Investigating the biocontrol and anti-biofilm potential of a three phage cocktail against Cronobacter sakazakii in different brands of infant formula.</title>
        <authorList>
            <person name="Endersen L."/>
            <person name="Buttimer C."/>
            <person name="Nevin E."/>
            <person name="Coffey A."/>
            <person name="Neve H."/>
            <person name="Oliveira H."/>
            <person name="Lavigne R."/>
            <person name="O'Mahony J."/>
        </authorList>
    </citation>
    <scope>NUCLEOTIDE SEQUENCE [LARGE SCALE GENOMIC DNA]</scope>
</reference>
<keyword evidence="3" id="KW-1185">Reference proteome</keyword>
<dbReference type="EMBL" id="KX431559">
    <property type="protein sequence ID" value="AOG16220.1"/>
    <property type="molecule type" value="Genomic_DNA"/>
</dbReference>
<proteinExistence type="predicted"/>
<gene>
    <name evidence="2" type="ORF">B_094</name>
</gene>
<evidence type="ECO:0000256" key="1">
    <source>
        <dbReference type="SAM" id="Phobius"/>
    </source>
</evidence>
<evidence type="ECO:0000313" key="2">
    <source>
        <dbReference type="EMBL" id="AOG16220.1"/>
    </source>
</evidence>
<organism evidence="2 3">
    <name type="scientific">Cronobacter phage vB_CsaM_leB</name>
    <dbReference type="NCBI Taxonomy" id="1885242"/>
    <lineage>
        <taxon>Viruses</taxon>
        <taxon>Duplodnaviria</taxon>
        <taxon>Heunggongvirae</taxon>
        <taxon>Uroviricota</taxon>
        <taxon>Caudoviricetes</taxon>
        <taxon>Pantevenvirales</taxon>
        <taxon>Straboviridae</taxon>
        <taxon>Pseudotevenvirus</taxon>
        <taxon>Pseudotevenvirus leb</taxon>
    </lineage>
</organism>
<keyword evidence="1" id="KW-1133">Transmembrane helix</keyword>
<keyword evidence="1" id="KW-0472">Membrane</keyword>
<keyword evidence="1" id="KW-0812">Transmembrane</keyword>
<protein>
    <recommendedName>
        <fullName evidence="4">Transmembrane protein</fullName>
    </recommendedName>
</protein>
<evidence type="ECO:0008006" key="4">
    <source>
        <dbReference type="Google" id="ProtNLM"/>
    </source>
</evidence>